<dbReference type="InterPro" id="IPR011650">
    <property type="entry name" value="Peptidase_M20_dimer"/>
</dbReference>
<dbReference type="InterPro" id="IPR017439">
    <property type="entry name" value="Amidohydrolase"/>
</dbReference>
<dbReference type="InterPro" id="IPR036264">
    <property type="entry name" value="Bact_exopeptidase_dim_dom"/>
</dbReference>
<reference evidence="2" key="1">
    <citation type="submission" date="2019-11" db="EMBL/GenBank/DDBJ databases">
        <title>Characterization of Clostridium perfringens isolates from swine manure treated agricultural soils.</title>
        <authorList>
            <person name="Wushke S.T."/>
        </authorList>
    </citation>
    <scope>NUCLEOTIDE SEQUENCE</scope>
    <source>
        <strain evidence="2">X94</strain>
    </source>
</reference>
<dbReference type="PANTHER" id="PTHR11014">
    <property type="entry name" value="PEPTIDASE M20 FAMILY MEMBER"/>
    <property type="match status" value="1"/>
</dbReference>
<dbReference type="Proteomes" id="UP001288778">
    <property type="component" value="Unassembled WGS sequence"/>
</dbReference>
<feature type="non-terminal residue" evidence="2">
    <location>
        <position position="1"/>
    </location>
</feature>
<feature type="non-terminal residue" evidence="2">
    <location>
        <position position="132"/>
    </location>
</feature>
<evidence type="ECO:0000259" key="1">
    <source>
        <dbReference type="Pfam" id="PF07687"/>
    </source>
</evidence>
<evidence type="ECO:0000313" key="2">
    <source>
        <dbReference type="EMBL" id="MDZ4910694.1"/>
    </source>
</evidence>
<dbReference type="PANTHER" id="PTHR11014:SF63">
    <property type="entry name" value="METALLOPEPTIDASE, PUTATIVE (AFU_ORTHOLOGUE AFUA_6G09600)-RELATED"/>
    <property type="match status" value="1"/>
</dbReference>
<dbReference type="Gene3D" id="3.40.630.10">
    <property type="entry name" value="Zn peptidases"/>
    <property type="match status" value="1"/>
</dbReference>
<gene>
    <name evidence="2" type="ORF">GNF68_17105</name>
</gene>
<dbReference type="GO" id="GO:0016787">
    <property type="term" value="F:hydrolase activity"/>
    <property type="evidence" value="ECO:0007669"/>
    <property type="project" value="InterPro"/>
</dbReference>
<feature type="domain" description="Peptidase M20 dimerisation" evidence="1">
    <location>
        <begin position="18"/>
        <end position="68"/>
    </location>
</feature>
<dbReference type="RefSeq" id="WP_322395881.1">
    <property type="nucleotide sequence ID" value="NZ_WNUI01000618.1"/>
</dbReference>
<dbReference type="SUPFAM" id="SSF55031">
    <property type="entry name" value="Bacterial exopeptidase dimerisation domain"/>
    <property type="match status" value="1"/>
</dbReference>
<protein>
    <submittedName>
        <fullName evidence="2">Peptidase dimerization domain-containing protein</fullName>
    </submittedName>
</protein>
<dbReference type="EMBL" id="WNUI01000618">
    <property type="protein sequence ID" value="MDZ4910694.1"/>
    <property type="molecule type" value="Genomic_DNA"/>
</dbReference>
<sequence length="132" mass="14489">VSTLQSIVSRNLAPVNPAVLTIGKINGGDASNIICDEVILEGTLRTLNKETREFILDRAKNIIEHTAKAFACEGELVLDPKTAYPAVINDKELVDIIKNNAVNLFGEDKFIMRPYASLGGEDFSFYTDKGCR</sequence>
<name>A0AAW9I4D0_CLOPF</name>
<accession>A0AAW9I4D0</accession>
<evidence type="ECO:0000313" key="3">
    <source>
        <dbReference type="Proteomes" id="UP001288778"/>
    </source>
</evidence>
<proteinExistence type="predicted"/>
<dbReference type="Gene3D" id="3.30.70.360">
    <property type="match status" value="1"/>
</dbReference>
<dbReference type="Pfam" id="PF07687">
    <property type="entry name" value="M20_dimer"/>
    <property type="match status" value="1"/>
</dbReference>
<organism evidence="2 3">
    <name type="scientific">Clostridium perfringens</name>
    <dbReference type="NCBI Taxonomy" id="1502"/>
    <lineage>
        <taxon>Bacteria</taxon>
        <taxon>Bacillati</taxon>
        <taxon>Bacillota</taxon>
        <taxon>Clostridia</taxon>
        <taxon>Eubacteriales</taxon>
        <taxon>Clostridiaceae</taxon>
        <taxon>Clostridium</taxon>
    </lineage>
</organism>
<dbReference type="AlphaFoldDB" id="A0AAW9I4D0"/>
<comment type="caution">
    <text evidence="2">The sequence shown here is derived from an EMBL/GenBank/DDBJ whole genome shotgun (WGS) entry which is preliminary data.</text>
</comment>